<accession>T0Q0N3</accession>
<proteinExistence type="inferred from homology"/>
<dbReference type="Gene3D" id="3.90.550.10">
    <property type="entry name" value="Spore Coat Polysaccharide Biosynthesis Protein SpsA, Chain A"/>
    <property type="match status" value="1"/>
</dbReference>
<evidence type="ECO:0000256" key="1">
    <source>
        <dbReference type="ARBA" id="ARBA00005664"/>
    </source>
</evidence>
<name>T0Q0N3_SAPDV</name>
<dbReference type="Proteomes" id="UP000030762">
    <property type="component" value="Unassembled WGS sequence"/>
</dbReference>
<dbReference type="InterPro" id="IPR029044">
    <property type="entry name" value="Nucleotide-diphossugar_trans"/>
</dbReference>
<dbReference type="InterPro" id="IPR008630">
    <property type="entry name" value="Glyco_trans_34"/>
</dbReference>
<dbReference type="OMA" id="YLFWIDA"/>
<dbReference type="GO" id="GO:0000139">
    <property type="term" value="C:Golgi membrane"/>
    <property type="evidence" value="ECO:0007669"/>
    <property type="project" value="TreeGrafter"/>
</dbReference>
<gene>
    <name evidence="4" type="ORF">SDRG_14184</name>
</gene>
<dbReference type="AlphaFoldDB" id="T0Q0N3"/>
<evidence type="ECO:0000313" key="5">
    <source>
        <dbReference type="Proteomes" id="UP000030762"/>
    </source>
</evidence>
<dbReference type="VEuPathDB" id="FungiDB:SDRG_14184"/>
<dbReference type="PANTHER" id="PTHR31306">
    <property type="entry name" value="ALPHA-1,6-MANNOSYLTRANSFERASE MNN11-RELATED"/>
    <property type="match status" value="1"/>
</dbReference>
<evidence type="ECO:0000256" key="3">
    <source>
        <dbReference type="ARBA" id="ARBA00022679"/>
    </source>
</evidence>
<dbReference type="GeneID" id="19954911"/>
<dbReference type="GO" id="GO:0016757">
    <property type="term" value="F:glycosyltransferase activity"/>
    <property type="evidence" value="ECO:0007669"/>
    <property type="project" value="UniProtKB-KW"/>
</dbReference>
<dbReference type="PANTHER" id="PTHR31306:SF4">
    <property type="entry name" value="ALPHA-1,2-GALACTOSYLTRANSFERASE"/>
    <property type="match status" value="1"/>
</dbReference>
<keyword evidence="2" id="KW-0328">Glycosyltransferase</keyword>
<dbReference type="RefSeq" id="XP_008618516.1">
    <property type="nucleotide sequence ID" value="XM_008620294.1"/>
</dbReference>
<dbReference type="GO" id="GO:0006487">
    <property type="term" value="P:protein N-linked glycosylation"/>
    <property type="evidence" value="ECO:0007669"/>
    <property type="project" value="TreeGrafter"/>
</dbReference>
<keyword evidence="5" id="KW-1185">Reference proteome</keyword>
<organism evidence="4 5">
    <name type="scientific">Saprolegnia diclina (strain VS20)</name>
    <dbReference type="NCBI Taxonomy" id="1156394"/>
    <lineage>
        <taxon>Eukaryota</taxon>
        <taxon>Sar</taxon>
        <taxon>Stramenopiles</taxon>
        <taxon>Oomycota</taxon>
        <taxon>Saprolegniomycetes</taxon>
        <taxon>Saprolegniales</taxon>
        <taxon>Saprolegniaceae</taxon>
        <taxon>Saprolegnia</taxon>
    </lineage>
</organism>
<evidence type="ECO:0000256" key="2">
    <source>
        <dbReference type="ARBA" id="ARBA00022676"/>
    </source>
</evidence>
<sequence>MAASRTDALVGRAIAADARGYRHLVSLYKAEYHIDELQASDKACVTAAVRALRVHDAAADRAPAPTGVAVLTAYTTDYSIGAACAAVNKQYADRHGYEFYCDELPYDEMMAAIAPRRFCGWYKVAMLRRLLANMDELLDRGIGYLFWIDADAVVVDQTKPASALIAAAGHRELILAEDMNPCCLVNTGVLLVRVCEWSQRVWDDVWTMRRYFDVFFYEQSALLRVLKQRDEGLLDVQPFHSFVKHGPSGLKLFPHVAVTPHLALNSNRCRGLTVHVSDPTRRIDTNYSKDEDPNAMAEFIFHCAGRCDKARTLEAVLTAHGLDTSSLELSQLKLVRSKTTVTNAIPEV</sequence>
<dbReference type="EMBL" id="JH767199">
    <property type="protein sequence ID" value="EQC28091.1"/>
    <property type="molecule type" value="Genomic_DNA"/>
</dbReference>
<evidence type="ECO:0000313" key="4">
    <source>
        <dbReference type="EMBL" id="EQC28091.1"/>
    </source>
</evidence>
<evidence type="ECO:0008006" key="6">
    <source>
        <dbReference type="Google" id="ProtNLM"/>
    </source>
</evidence>
<dbReference type="InParanoid" id="T0Q0N3"/>
<keyword evidence="3" id="KW-0808">Transferase</keyword>
<reference evidence="4 5" key="1">
    <citation type="submission" date="2012-04" db="EMBL/GenBank/DDBJ databases">
        <title>The Genome Sequence of Saprolegnia declina VS20.</title>
        <authorList>
            <consortium name="The Broad Institute Genome Sequencing Platform"/>
            <person name="Russ C."/>
            <person name="Nusbaum C."/>
            <person name="Tyler B."/>
            <person name="van West P."/>
            <person name="Dieguez-Uribeondo J."/>
            <person name="de Bruijn I."/>
            <person name="Tripathy S."/>
            <person name="Jiang R."/>
            <person name="Young S.K."/>
            <person name="Zeng Q."/>
            <person name="Gargeya S."/>
            <person name="Fitzgerald M."/>
            <person name="Haas B."/>
            <person name="Abouelleil A."/>
            <person name="Alvarado L."/>
            <person name="Arachchi H.M."/>
            <person name="Berlin A."/>
            <person name="Chapman S.B."/>
            <person name="Goldberg J."/>
            <person name="Griggs A."/>
            <person name="Gujja S."/>
            <person name="Hansen M."/>
            <person name="Howarth C."/>
            <person name="Imamovic A."/>
            <person name="Larimer J."/>
            <person name="McCowen C."/>
            <person name="Montmayeur A."/>
            <person name="Murphy C."/>
            <person name="Neiman D."/>
            <person name="Pearson M."/>
            <person name="Priest M."/>
            <person name="Roberts A."/>
            <person name="Saif S."/>
            <person name="Shea T."/>
            <person name="Sisk P."/>
            <person name="Sykes S."/>
            <person name="Wortman J."/>
            <person name="Nusbaum C."/>
            <person name="Birren B."/>
        </authorList>
    </citation>
    <scope>NUCLEOTIDE SEQUENCE [LARGE SCALE GENOMIC DNA]</scope>
    <source>
        <strain evidence="4 5">VS20</strain>
    </source>
</reference>
<dbReference type="OrthoDB" id="407658at2759"/>
<comment type="similarity">
    <text evidence="1">Belongs to the glycosyltransferase 34 family.</text>
</comment>
<protein>
    <recommendedName>
        <fullName evidence="6">Nucleotide-diphospho-sugar transferase domain-containing protein</fullName>
    </recommendedName>
</protein>